<reference evidence="2 3" key="1">
    <citation type="journal article" date="2012" name="PLoS Pathog.">
        <title>Diverse lifestyles and strategies of plant pathogenesis encoded in the genomes of eighteen Dothideomycetes fungi.</title>
        <authorList>
            <person name="Ohm R.A."/>
            <person name="Feau N."/>
            <person name="Henrissat B."/>
            <person name="Schoch C.L."/>
            <person name="Horwitz B.A."/>
            <person name="Barry K.W."/>
            <person name="Condon B.J."/>
            <person name="Copeland A.C."/>
            <person name="Dhillon B."/>
            <person name="Glaser F."/>
            <person name="Hesse C.N."/>
            <person name="Kosti I."/>
            <person name="LaButti K."/>
            <person name="Lindquist E.A."/>
            <person name="Lucas S."/>
            <person name="Salamov A.A."/>
            <person name="Bradshaw R.E."/>
            <person name="Ciuffetti L."/>
            <person name="Hamelin R.C."/>
            <person name="Kema G.H.J."/>
            <person name="Lawrence C."/>
            <person name="Scott J.A."/>
            <person name="Spatafora J.W."/>
            <person name="Turgeon B.G."/>
            <person name="de Wit P.J.G.M."/>
            <person name="Zhong S."/>
            <person name="Goodwin S.B."/>
            <person name="Grigoriev I.V."/>
        </authorList>
    </citation>
    <scope>NUCLEOTIDE SEQUENCE [LARGE SCALE GENOMIC DNA]</scope>
    <source>
        <strain evidence="2 3">UAMH 10762</strain>
    </source>
</reference>
<dbReference type="EMBL" id="KB445563">
    <property type="protein sequence ID" value="EMC91812.1"/>
    <property type="molecule type" value="Genomic_DNA"/>
</dbReference>
<accession>M2LCV7</accession>
<sequence length="196" mass="21359">MATINLGSRHQELLRAVIKHSSAQVNWDTVASEANCKTPKYARDQFAIIRTKLSAVDAGVVNLGDRHQELLRAVAKNMTAEIPWDVVAKDANCKTAKYARDQFAIVRAKLSGVDPAKKKRKNDDANDMATDGGANADAEAETPVKRPKRTVKTKKISKPKLETGKGVANADDSLAKEDGEIDCGVKLEEVEDDIFT</sequence>
<organism evidence="2 3">
    <name type="scientific">Baudoinia panamericana (strain UAMH 10762)</name>
    <name type="common">Angels' share fungus</name>
    <name type="synonym">Baudoinia compniacensis (strain UAMH 10762)</name>
    <dbReference type="NCBI Taxonomy" id="717646"/>
    <lineage>
        <taxon>Eukaryota</taxon>
        <taxon>Fungi</taxon>
        <taxon>Dikarya</taxon>
        <taxon>Ascomycota</taxon>
        <taxon>Pezizomycotina</taxon>
        <taxon>Dothideomycetes</taxon>
        <taxon>Dothideomycetidae</taxon>
        <taxon>Mycosphaerellales</taxon>
        <taxon>Teratosphaeriaceae</taxon>
        <taxon>Baudoinia</taxon>
    </lineage>
</organism>
<gene>
    <name evidence="2" type="ORF">BAUCODRAFT_38950</name>
</gene>
<keyword evidence="3" id="KW-1185">Reference proteome</keyword>
<name>M2LCV7_BAUPA</name>
<feature type="region of interest" description="Disordered" evidence="1">
    <location>
        <begin position="114"/>
        <end position="173"/>
    </location>
</feature>
<dbReference type="AlphaFoldDB" id="M2LCV7"/>
<dbReference type="RefSeq" id="XP_007680922.1">
    <property type="nucleotide sequence ID" value="XM_007682732.1"/>
</dbReference>
<dbReference type="HOGENOM" id="CLU_1389981_0_0_1"/>
<dbReference type="OrthoDB" id="3650424at2759"/>
<feature type="compositionally biased region" description="Basic residues" evidence="1">
    <location>
        <begin position="145"/>
        <end position="158"/>
    </location>
</feature>
<proteinExistence type="predicted"/>
<dbReference type="GeneID" id="19113672"/>
<evidence type="ECO:0000256" key="1">
    <source>
        <dbReference type="SAM" id="MobiDB-lite"/>
    </source>
</evidence>
<dbReference type="KEGG" id="bcom:BAUCODRAFT_38950"/>
<evidence type="ECO:0000313" key="2">
    <source>
        <dbReference type="EMBL" id="EMC91812.1"/>
    </source>
</evidence>
<dbReference type="Proteomes" id="UP000011761">
    <property type="component" value="Unassembled WGS sequence"/>
</dbReference>
<protein>
    <submittedName>
        <fullName evidence="2">Uncharacterized protein</fullName>
    </submittedName>
</protein>
<evidence type="ECO:0000313" key="3">
    <source>
        <dbReference type="Proteomes" id="UP000011761"/>
    </source>
</evidence>